<dbReference type="InterPro" id="IPR035892">
    <property type="entry name" value="C2_domain_sf"/>
</dbReference>
<sequence length="141" mass="15823">MTSHTLSLGLLFIGALSLVHCDQYYGHVRVWGISATNLNGDILSQPDPYVKVWCGPAFGGMTSLLKNQANPTWPGEFNFLDIIHKSVLKLEVWDDDNGPDDRLGTCTTTIRKGTNIETCHLKKGILYYTYSYEKSSYDQDD</sequence>
<accession>A0A3P8ZM81</accession>
<dbReference type="InterPro" id="IPR000008">
    <property type="entry name" value="C2_dom"/>
</dbReference>
<evidence type="ECO:0000313" key="5">
    <source>
        <dbReference type="Proteomes" id="UP000265140"/>
    </source>
</evidence>
<dbReference type="RefSeq" id="XP_010894354.1">
    <property type="nucleotide sequence ID" value="XM_010896052.3"/>
</dbReference>
<evidence type="ECO:0000313" key="4">
    <source>
        <dbReference type="Ensembl" id="ENSELUP00000029765.1"/>
    </source>
</evidence>
<dbReference type="GeneID" id="105025407"/>
<evidence type="ECO:0000256" key="2">
    <source>
        <dbReference type="SAM" id="SignalP"/>
    </source>
</evidence>
<name>A0A3P8ZM81_ESOLU</name>
<feature type="chain" id="PRO_5018320806" description="C2 domain-containing protein" evidence="2">
    <location>
        <begin position="22"/>
        <end position="141"/>
    </location>
</feature>
<dbReference type="GeneTree" id="ENSGT00390000012710"/>
<dbReference type="GO" id="GO:0051607">
    <property type="term" value="P:defense response to virus"/>
    <property type="evidence" value="ECO:0007669"/>
    <property type="project" value="TreeGrafter"/>
</dbReference>
<dbReference type="SMART" id="SM00239">
    <property type="entry name" value="C2"/>
    <property type="match status" value="1"/>
</dbReference>
<dbReference type="GO" id="GO:0016020">
    <property type="term" value="C:membrane"/>
    <property type="evidence" value="ECO:0007669"/>
    <property type="project" value="TreeGrafter"/>
</dbReference>
<dbReference type="Ensembl" id="ENSELUT00000010052.3">
    <property type="protein sequence ID" value="ENSELUP00000029765.1"/>
    <property type="gene ID" value="ENSELUG00000001629.3"/>
</dbReference>
<keyword evidence="1 2" id="KW-0732">Signal</keyword>
<dbReference type="OrthoDB" id="73919at2759"/>
<feature type="signal peptide" evidence="2">
    <location>
        <begin position="1"/>
        <end position="21"/>
    </location>
</feature>
<evidence type="ECO:0000256" key="1">
    <source>
        <dbReference type="ARBA" id="ARBA00022729"/>
    </source>
</evidence>
<dbReference type="GO" id="GO:0001771">
    <property type="term" value="P:immunological synapse formation"/>
    <property type="evidence" value="ECO:0007669"/>
    <property type="project" value="TreeGrafter"/>
</dbReference>
<dbReference type="Proteomes" id="UP000265140">
    <property type="component" value="Chromosome 13"/>
</dbReference>
<dbReference type="GO" id="GO:0001913">
    <property type="term" value="P:T cell mediated cytotoxicity"/>
    <property type="evidence" value="ECO:0007669"/>
    <property type="project" value="TreeGrafter"/>
</dbReference>
<proteinExistence type="predicted"/>
<dbReference type="PANTHER" id="PTHR46096:SF3">
    <property type="entry name" value="PERFORIN-1"/>
    <property type="match status" value="1"/>
</dbReference>
<organism evidence="4 5">
    <name type="scientific">Esox lucius</name>
    <name type="common">Northern pike</name>
    <dbReference type="NCBI Taxonomy" id="8010"/>
    <lineage>
        <taxon>Eukaryota</taxon>
        <taxon>Metazoa</taxon>
        <taxon>Chordata</taxon>
        <taxon>Craniata</taxon>
        <taxon>Vertebrata</taxon>
        <taxon>Euteleostomi</taxon>
        <taxon>Actinopterygii</taxon>
        <taxon>Neopterygii</taxon>
        <taxon>Teleostei</taxon>
        <taxon>Protacanthopterygii</taxon>
        <taxon>Esociformes</taxon>
        <taxon>Esocidae</taxon>
        <taxon>Esox</taxon>
    </lineage>
</organism>
<keyword evidence="5" id="KW-1185">Reference proteome</keyword>
<dbReference type="OMA" id="TNIETCH"/>
<dbReference type="PANTHER" id="PTHR46096">
    <property type="entry name" value="PERFORIN-1"/>
    <property type="match status" value="1"/>
</dbReference>
<reference evidence="4" key="2">
    <citation type="submission" date="2020-02" db="EMBL/GenBank/DDBJ databases">
        <title>Esox lucius (northern pike) genome, fEsoLuc1, primary haplotype.</title>
        <authorList>
            <person name="Myers G."/>
            <person name="Karagic N."/>
            <person name="Meyer A."/>
            <person name="Pippel M."/>
            <person name="Reichard M."/>
            <person name="Winkler S."/>
            <person name="Tracey A."/>
            <person name="Sims Y."/>
            <person name="Howe K."/>
            <person name="Rhie A."/>
            <person name="Formenti G."/>
            <person name="Durbin R."/>
            <person name="Fedrigo O."/>
            <person name="Jarvis E.D."/>
        </authorList>
    </citation>
    <scope>NUCLEOTIDE SEQUENCE [LARGE SCALE GENOMIC DNA]</scope>
</reference>
<dbReference type="KEGG" id="els:105025407"/>
<dbReference type="Bgee" id="ENSELUG00000001629">
    <property type="expression patterns" value="Expressed in digestive tract and 1 other cell type or tissue"/>
</dbReference>
<evidence type="ECO:0000259" key="3">
    <source>
        <dbReference type="PROSITE" id="PS50004"/>
    </source>
</evidence>
<protein>
    <recommendedName>
        <fullName evidence="3">C2 domain-containing protein</fullName>
    </recommendedName>
</protein>
<dbReference type="PROSITE" id="PS50004">
    <property type="entry name" value="C2"/>
    <property type="match status" value="1"/>
</dbReference>
<dbReference type="SUPFAM" id="SSF49562">
    <property type="entry name" value="C2 domain (Calcium/lipid-binding domain, CaLB)"/>
    <property type="match status" value="1"/>
</dbReference>
<dbReference type="Pfam" id="PF00168">
    <property type="entry name" value="C2"/>
    <property type="match status" value="1"/>
</dbReference>
<feature type="domain" description="C2" evidence="3">
    <location>
        <begin position="7"/>
        <end position="123"/>
    </location>
</feature>
<reference evidence="4" key="3">
    <citation type="submission" date="2025-08" db="UniProtKB">
        <authorList>
            <consortium name="Ensembl"/>
        </authorList>
    </citation>
    <scope>IDENTIFICATION</scope>
</reference>
<dbReference type="Gene3D" id="2.60.40.150">
    <property type="entry name" value="C2 domain"/>
    <property type="match status" value="1"/>
</dbReference>
<dbReference type="GO" id="GO:0022829">
    <property type="term" value="F:wide pore channel activity"/>
    <property type="evidence" value="ECO:0007669"/>
    <property type="project" value="TreeGrafter"/>
</dbReference>
<dbReference type="AlphaFoldDB" id="A0A3P8ZM81"/>
<dbReference type="InParanoid" id="A0A3P8ZM81"/>
<reference evidence="4" key="4">
    <citation type="submission" date="2025-09" db="UniProtKB">
        <authorList>
            <consortium name="Ensembl"/>
        </authorList>
    </citation>
    <scope>IDENTIFICATION</scope>
</reference>
<reference evidence="5" key="1">
    <citation type="journal article" date="2014" name="PLoS ONE">
        <title>The genome and linkage map of the northern pike (Esox lucius): conserved synteny revealed between the salmonid sister group and the Neoteleostei.</title>
        <authorList>
            <person name="Rondeau E.B."/>
            <person name="Minkley D.R."/>
            <person name="Leong J.S."/>
            <person name="Messmer A.M."/>
            <person name="Jantzen J.R."/>
            <person name="von Schalburg K.R."/>
            <person name="Lemon C."/>
            <person name="Bird N.H."/>
            <person name="Koop B.F."/>
        </authorList>
    </citation>
    <scope>NUCLEOTIDE SEQUENCE</scope>
</reference>
<dbReference type="InterPro" id="IPR052784">
    <property type="entry name" value="Perforin-1_pore-forming"/>
</dbReference>